<name>A0A0T6BMV9_9BACI</name>
<reference evidence="7" key="2">
    <citation type="submission" date="2015-10" db="EMBL/GenBank/DDBJ databases">
        <authorList>
            <person name="Gilbert D.G."/>
        </authorList>
    </citation>
    <scope>NUCLEOTIDE SEQUENCE</scope>
    <source>
        <strain evidence="7">GO-13</strain>
    </source>
</reference>
<feature type="transmembrane region" description="Helical" evidence="6">
    <location>
        <begin position="149"/>
        <end position="171"/>
    </location>
</feature>
<feature type="transmembrane region" description="Helical" evidence="6">
    <location>
        <begin position="116"/>
        <end position="137"/>
    </location>
</feature>
<dbReference type="EMBL" id="LECW02000024">
    <property type="protein sequence ID" value="KRT92965.1"/>
    <property type="molecule type" value="Genomic_DNA"/>
</dbReference>
<dbReference type="GO" id="GO:0015171">
    <property type="term" value="F:amino acid transmembrane transporter activity"/>
    <property type="evidence" value="ECO:0007669"/>
    <property type="project" value="TreeGrafter"/>
</dbReference>
<feature type="transmembrane region" description="Helical" evidence="6">
    <location>
        <begin position="68"/>
        <end position="88"/>
    </location>
</feature>
<reference evidence="7 9" key="1">
    <citation type="journal article" date="2015" name="Int. J. Syst. Evol. Microbiol.">
        <title>Bacillus glycinifermentans sp. nov., isolated from fermented soybean paste.</title>
        <authorList>
            <person name="Kim S.J."/>
            <person name="Dunlap C.A."/>
            <person name="Kwon S.W."/>
            <person name="Rooney A.P."/>
        </authorList>
    </citation>
    <scope>NUCLEOTIDE SEQUENCE [LARGE SCALE GENOMIC DNA]</scope>
    <source>
        <strain evidence="7 9">GO-13</strain>
    </source>
</reference>
<comment type="subcellular location">
    <subcellularLocation>
        <location evidence="1">Cell membrane</location>
        <topology evidence="1">Multi-pass membrane protein</topology>
    </subcellularLocation>
</comment>
<dbReference type="EMBL" id="JARRTL010000019">
    <property type="protein sequence ID" value="MEC0486594.1"/>
    <property type="molecule type" value="Genomic_DNA"/>
</dbReference>
<dbReference type="Proteomes" id="UP000036168">
    <property type="component" value="Unassembled WGS sequence"/>
</dbReference>
<protein>
    <submittedName>
        <fullName evidence="8">LysE family translocator</fullName>
    </submittedName>
    <submittedName>
        <fullName evidence="7">Threonine transporter RhtB</fullName>
    </submittedName>
</protein>
<evidence type="ECO:0000313" key="9">
    <source>
        <dbReference type="Proteomes" id="UP000036168"/>
    </source>
</evidence>
<dbReference type="OrthoDB" id="9784202at2"/>
<proteinExistence type="predicted"/>
<dbReference type="RefSeq" id="WP_048354687.1">
    <property type="nucleotide sequence ID" value="NZ_CP023481.1"/>
</dbReference>
<evidence type="ECO:0000256" key="1">
    <source>
        <dbReference type="ARBA" id="ARBA00004651"/>
    </source>
</evidence>
<reference evidence="8 10" key="3">
    <citation type="submission" date="2023-03" db="EMBL/GenBank/DDBJ databases">
        <title>Agriculturally important microbes genome sequencing.</title>
        <authorList>
            <person name="Dunlap C."/>
        </authorList>
    </citation>
    <scope>NUCLEOTIDE SEQUENCE [LARGE SCALE GENOMIC DNA]</scope>
    <source>
        <strain evidence="8 10">CBP-3203</strain>
    </source>
</reference>
<keyword evidence="2" id="KW-1003">Cell membrane</keyword>
<evidence type="ECO:0000313" key="7">
    <source>
        <dbReference type="EMBL" id="KRT92965.1"/>
    </source>
</evidence>
<evidence type="ECO:0000256" key="4">
    <source>
        <dbReference type="ARBA" id="ARBA00022989"/>
    </source>
</evidence>
<dbReference type="PIRSF" id="PIRSF006324">
    <property type="entry name" value="LeuE"/>
    <property type="match status" value="1"/>
</dbReference>
<keyword evidence="10" id="KW-1185">Reference proteome</keyword>
<evidence type="ECO:0000313" key="10">
    <source>
        <dbReference type="Proteomes" id="UP001341297"/>
    </source>
</evidence>
<dbReference type="Proteomes" id="UP001341297">
    <property type="component" value="Unassembled WGS sequence"/>
</dbReference>
<gene>
    <name evidence="7" type="ORF">AB447_220755</name>
    <name evidence="8" type="ORF">P8828_17570</name>
</gene>
<keyword evidence="3 6" id="KW-0812">Transmembrane</keyword>
<evidence type="ECO:0000256" key="2">
    <source>
        <dbReference type="ARBA" id="ARBA00022475"/>
    </source>
</evidence>
<dbReference type="AlphaFoldDB" id="A0A0T6BMV9"/>
<keyword evidence="4 6" id="KW-1133">Transmembrane helix</keyword>
<dbReference type="GO" id="GO:0005886">
    <property type="term" value="C:plasma membrane"/>
    <property type="evidence" value="ECO:0007669"/>
    <property type="project" value="UniProtKB-SubCell"/>
</dbReference>
<dbReference type="PANTHER" id="PTHR30086">
    <property type="entry name" value="ARGININE EXPORTER PROTEIN ARGO"/>
    <property type="match status" value="1"/>
</dbReference>
<sequence>MDFLSATSFLGAAILLTLMPGPDNLFVLAQSISNGKTAGISTAFGLCTGLVFHISAAAVGISAVIYKSALAFTFVKYAGAAYLLYLAYQSFRDKSSGFHISDQHSVSFTSLYRKGIIMNLLNPKVSLFFLAFLPQFVNDEAGNVTIQMLMYGIIFLIQALAIFIIISIFAGKVGEFLRNRPAIAKKINLIQGSLFAIIGLKMAFTQK</sequence>
<evidence type="ECO:0000256" key="3">
    <source>
        <dbReference type="ARBA" id="ARBA00022692"/>
    </source>
</evidence>
<feature type="transmembrane region" description="Helical" evidence="6">
    <location>
        <begin position="39"/>
        <end position="61"/>
    </location>
</feature>
<accession>A0A0T6BMV9</accession>
<comment type="caution">
    <text evidence="7">The sequence shown here is derived from an EMBL/GenBank/DDBJ whole genome shotgun (WGS) entry which is preliminary data.</text>
</comment>
<evidence type="ECO:0000256" key="5">
    <source>
        <dbReference type="ARBA" id="ARBA00023136"/>
    </source>
</evidence>
<dbReference type="STRING" id="1664069.BGLY_2466"/>
<organism evidence="7 9">
    <name type="scientific">Bacillus glycinifermentans</name>
    <dbReference type="NCBI Taxonomy" id="1664069"/>
    <lineage>
        <taxon>Bacteria</taxon>
        <taxon>Bacillati</taxon>
        <taxon>Bacillota</taxon>
        <taxon>Bacilli</taxon>
        <taxon>Bacillales</taxon>
        <taxon>Bacillaceae</taxon>
        <taxon>Bacillus</taxon>
    </lineage>
</organism>
<dbReference type="PANTHER" id="PTHR30086:SF20">
    <property type="entry name" value="ARGININE EXPORTER PROTEIN ARGO-RELATED"/>
    <property type="match status" value="1"/>
</dbReference>
<dbReference type="InterPro" id="IPR001123">
    <property type="entry name" value="LeuE-type"/>
</dbReference>
<keyword evidence="5 6" id="KW-0472">Membrane</keyword>
<evidence type="ECO:0000256" key="6">
    <source>
        <dbReference type="SAM" id="Phobius"/>
    </source>
</evidence>
<dbReference type="Pfam" id="PF01810">
    <property type="entry name" value="LysE"/>
    <property type="match status" value="1"/>
</dbReference>
<evidence type="ECO:0000313" key="8">
    <source>
        <dbReference type="EMBL" id="MEC0486594.1"/>
    </source>
</evidence>